<reference evidence="2 3" key="1">
    <citation type="submission" date="2024-04" db="EMBL/GenBank/DDBJ databases">
        <title>Human intestinal bacterial collection.</title>
        <authorList>
            <person name="Pauvert C."/>
            <person name="Hitch T.C.A."/>
            <person name="Clavel T."/>
        </authorList>
    </citation>
    <scope>NUCLEOTIDE SEQUENCE [LARGE SCALE GENOMIC DNA]</scope>
    <source>
        <strain evidence="2 3">CLA-AA-H141</strain>
    </source>
</reference>
<sequence length="276" mass="32651">MTGRNRRRRRKRKSNIDFVKVFFFLVTCLVIVFAAVVILSKIISHKDRYFDEGLAFYQNAEYDKALDRFADALSEKQIFSRNKDKNTRLYMADIYMKTADYDKAVEEYDTILQQPSADKKNVGKMKEIAQALADFSDSNYAGALPVLEQYVKDYPELYLYIGTCYASMNDAEHMFENYEKYIDKYGYNSYLYAQYAAYYISIGEMDNAYGYINNGLASDNTFQKELRLQEISYYEKIQNYDKAYELAKELYELYPEYQDGVDEYNFLYTRVSHDDE</sequence>
<dbReference type="RefSeq" id="WP_349115777.1">
    <property type="nucleotide sequence ID" value="NZ_JBBNFM010000002.1"/>
</dbReference>
<dbReference type="Proteomes" id="UP001482186">
    <property type="component" value="Unassembled WGS sequence"/>
</dbReference>
<keyword evidence="1" id="KW-0472">Membrane</keyword>
<dbReference type="EMBL" id="JBBNFM010000002">
    <property type="protein sequence ID" value="MEQ2453261.1"/>
    <property type="molecule type" value="Genomic_DNA"/>
</dbReference>
<evidence type="ECO:0000256" key="1">
    <source>
        <dbReference type="SAM" id="Phobius"/>
    </source>
</evidence>
<keyword evidence="1" id="KW-0812">Transmembrane</keyword>
<organism evidence="2 3">
    <name type="scientific">Coprococcus ammoniilyticus</name>
    <dbReference type="NCBI Taxonomy" id="2981785"/>
    <lineage>
        <taxon>Bacteria</taxon>
        <taxon>Bacillati</taxon>
        <taxon>Bacillota</taxon>
        <taxon>Clostridia</taxon>
        <taxon>Lachnospirales</taxon>
        <taxon>Lachnospiraceae</taxon>
        <taxon>Coprococcus</taxon>
    </lineage>
</organism>
<evidence type="ECO:0000313" key="3">
    <source>
        <dbReference type="Proteomes" id="UP001482186"/>
    </source>
</evidence>
<comment type="caution">
    <text evidence="2">The sequence shown here is derived from an EMBL/GenBank/DDBJ whole genome shotgun (WGS) entry which is preliminary data.</text>
</comment>
<feature type="transmembrane region" description="Helical" evidence="1">
    <location>
        <begin position="21"/>
        <end position="39"/>
    </location>
</feature>
<gene>
    <name evidence="2" type="ORF">AAAT04_04255</name>
</gene>
<protein>
    <recommendedName>
        <fullName evidence="4">Tetratricopeptide repeat protein</fullName>
    </recommendedName>
</protein>
<evidence type="ECO:0008006" key="4">
    <source>
        <dbReference type="Google" id="ProtNLM"/>
    </source>
</evidence>
<evidence type="ECO:0000313" key="2">
    <source>
        <dbReference type="EMBL" id="MEQ2453261.1"/>
    </source>
</evidence>
<accession>A0ABV1EHU6</accession>
<dbReference type="Gene3D" id="1.25.40.10">
    <property type="entry name" value="Tetratricopeptide repeat domain"/>
    <property type="match status" value="1"/>
</dbReference>
<keyword evidence="1" id="KW-1133">Transmembrane helix</keyword>
<proteinExistence type="predicted"/>
<name>A0ABV1EHU6_9FIRM</name>
<dbReference type="SUPFAM" id="SSF48452">
    <property type="entry name" value="TPR-like"/>
    <property type="match status" value="1"/>
</dbReference>
<keyword evidence="3" id="KW-1185">Reference proteome</keyword>
<dbReference type="InterPro" id="IPR011990">
    <property type="entry name" value="TPR-like_helical_dom_sf"/>
</dbReference>